<protein>
    <submittedName>
        <fullName evidence="1">Uncharacterized protein</fullName>
    </submittedName>
</protein>
<sequence>MKRYVPECEDGTLFLVTDDDRVKIGTVDDIVAAVSGETYAITYDQKQRTQPWLDTNDGKVGIDVRETVTTMYHTESTVSKLREYDMGTERYGIPTRTVKFADEFVDILEQQGST</sequence>
<proteinExistence type="predicted"/>
<gene>
    <name evidence="1" type="ORF">GCM10025751_46620</name>
</gene>
<organism evidence="1 2">
    <name type="scientific">Haladaptatus pallidirubidus</name>
    <dbReference type="NCBI Taxonomy" id="1008152"/>
    <lineage>
        <taxon>Archaea</taxon>
        <taxon>Methanobacteriati</taxon>
        <taxon>Methanobacteriota</taxon>
        <taxon>Stenosarchaea group</taxon>
        <taxon>Halobacteria</taxon>
        <taxon>Halobacteriales</taxon>
        <taxon>Haladaptataceae</taxon>
        <taxon>Haladaptatus</taxon>
    </lineage>
</organism>
<keyword evidence="2" id="KW-1185">Reference proteome</keyword>
<reference evidence="1 2" key="1">
    <citation type="journal article" date="2019" name="Int. J. Syst. Evol. Microbiol.">
        <title>The Global Catalogue of Microorganisms (GCM) 10K type strain sequencing project: providing services to taxonomists for standard genome sequencing and annotation.</title>
        <authorList>
            <consortium name="The Broad Institute Genomics Platform"/>
            <consortium name="The Broad Institute Genome Sequencing Center for Infectious Disease"/>
            <person name="Wu L."/>
            <person name="Ma J."/>
        </authorList>
    </citation>
    <scope>NUCLEOTIDE SEQUENCE [LARGE SCALE GENOMIC DNA]</scope>
    <source>
        <strain evidence="1 2">JCM 17504</strain>
    </source>
</reference>
<evidence type="ECO:0000313" key="2">
    <source>
        <dbReference type="Proteomes" id="UP001501729"/>
    </source>
</evidence>
<dbReference type="GeneID" id="68615652"/>
<evidence type="ECO:0000313" key="1">
    <source>
        <dbReference type="EMBL" id="GAA5060935.1"/>
    </source>
</evidence>
<comment type="caution">
    <text evidence="1">The sequence shown here is derived from an EMBL/GenBank/DDBJ whole genome shotgun (WGS) entry which is preliminary data.</text>
</comment>
<name>A0AAV3UP66_9EURY</name>
<accession>A0AAV3UP66</accession>
<dbReference type="Proteomes" id="UP001501729">
    <property type="component" value="Unassembled WGS sequence"/>
</dbReference>
<dbReference type="EMBL" id="BAABKX010000019">
    <property type="protein sequence ID" value="GAA5060935.1"/>
    <property type="molecule type" value="Genomic_DNA"/>
</dbReference>
<dbReference type="RefSeq" id="WP_227777513.1">
    <property type="nucleotide sequence ID" value="NZ_BAABKX010000019.1"/>
</dbReference>
<dbReference type="AlphaFoldDB" id="A0AAV3UP66"/>